<evidence type="ECO:0000313" key="5">
    <source>
        <dbReference type="Proteomes" id="UP001150062"/>
    </source>
</evidence>
<dbReference type="InterPro" id="IPR004827">
    <property type="entry name" value="bZIP"/>
</dbReference>
<feature type="region of interest" description="Disordered" evidence="2">
    <location>
        <begin position="120"/>
        <end position="203"/>
    </location>
</feature>
<dbReference type="SMART" id="SM00338">
    <property type="entry name" value="BRLZ"/>
    <property type="match status" value="1"/>
</dbReference>
<reference evidence="4" key="1">
    <citation type="submission" date="2022-08" db="EMBL/GenBank/DDBJ databases">
        <title>Novel sulfate-reducing endosymbionts in the free-living metamonad Anaeramoeba.</title>
        <authorList>
            <person name="Jerlstrom-Hultqvist J."/>
            <person name="Cepicka I."/>
            <person name="Gallot-Lavallee L."/>
            <person name="Salas-Leiva D."/>
            <person name="Curtis B.A."/>
            <person name="Zahonova K."/>
            <person name="Pipaliya S."/>
            <person name="Dacks J."/>
            <person name="Roger A.J."/>
        </authorList>
    </citation>
    <scope>NUCLEOTIDE SEQUENCE</scope>
    <source>
        <strain evidence="4">Schooner1</strain>
    </source>
</reference>
<gene>
    <name evidence="4" type="ORF">M0813_03123</name>
</gene>
<dbReference type="InterPro" id="IPR046347">
    <property type="entry name" value="bZIP_sf"/>
</dbReference>
<dbReference type="SUPFAM" id="SSF57959">
    <property type="entry name" value="Leucine zipper domain"/>
    <property type="match status" value="1"/>
</dbReference>
<feature type="compositionally biased region" description="Basic and acidic residues" evidence="2">
    <location>
        <begin position="154"/>
        <end position="171"/>
    </location>
</feature>
<feature type="coiled-coil region" evidence="1">
    <location>
        <begin position="246"/>
        <end position="273"/>
    </location>
</feature>
<proteinExistence type="predicted"/>
<evidence type="ECO:0000313" key="4">
    <source>
        <dbReference type="EMBL" id="KAJ6240374.1"/>
    </source>
</evidence>
<comment type="caution">
    <text evidence="4">The sequence shown here is derived from an EMBL/GenBank/DDBJ whole genome shotgun (WGS) entry which is preliminary data.</text>
</comment>
<dbReference type="Proteomes" id="UP001150062">
    <property type="component" value="Unassembled WGS sequence"/>
</dbReference>
<feature type="region of interest" description="Disordered" evidence="2">
    <location>
        <begin position="313"/>
        <end position="336"/>
    </location>
</feature>
<protein>
    <submittedName>
        <fullName evidence="4">Chascon</fullName>
    </submittedName>
</protein>
<sequence>MNQPNQSKEIDKLLKLYLLSGQKRTENSGFNQGDQNKMNPISQLTQLAPLLPALSNLFQLSSMNQNTQNQNTNQNTNTNNNLNLGNTNQNLNQIASLIPNLSTLISSSLGIFSNQQNFNQNQNQTQNNTNNNINNNNFDLNNNFNLNNNLNEQEQEKEKETEKKLEKEKPKQNQTQRKRIQTRKEKQESNNEFIKANNKKRTVKKRRIIGTKKVRRGGRQPIPRENLDPKAVERMESNRLAAREFRKREKKKIDQLQERVSKLEQVNQRYRLSVSTLIENRNRMVNELEQIQRGILTSISISNPISNSAIFASKERNPKNQSGFNGPNNGGGGGFY</sequence>
<feature type="compositionally biased region" description="Low complexity" evidence="2">
    <location>
        <begin position="120"/>
        <end position="152"/>
    </location>
</feature>
<dbReference type="PROSITE" id="PS00036">
    <property type="entry name" value="BZIP_BASIC"/>
    <property type="match status" value="1"/>
</dbReference>
<organism evidence="4 5">
    <name type="scientific">Anaeramoeba flamelloides</name>
    <dbReference type="NCBI Taxonomy" id="1746091"/>
    <lineage>
        <taxon>Eukaryota</taxon>
        <taxon>Metamonada</taxon>
        <taxon>Anaeramoebidae</taxon>
        <taxon>Anaeramoeba</taxon>
    </lineage>
</organism>
<dbReference type="Pfam" id="PF00170">
    <property type="entry name" value="bZIP_1"/>
    <property type="match status" value="1"/>
</dbReference>
<accession>A0ABQ8Y9G2</accession>
<keyword evidence="1" id="KW-0175">Coiled coil</keyword>
<dbReference type="PROSITE" id="PS50217">
    <property type="entry name" value="BZIP"/>
    <property type="match status" value="1"/>
</dbReference>
<evidence type="ECO:0000256" key="1">
    <source>
        <dbReference type="SAM" id="Coils"/>
    </source>
</evidence>
<keyword evidence="5" id="KW-1185">Reference proteome</keyword>
<evidence type="ECO:0000256" key="2">
    <source>
        <dbReference type="SAM" id="MobiDB-lite"/>
    </source>
</evidence>
<dbReference type="Gene3D" id="1.20.5.170">
    <property type="match status" value="1"/>
</dbReference>
<dbReference type="EMBL" id="JAOAOG010000207">
    <property type="protein sequence ID" value="KAJ6240374.1"/>
    <property type="molecule type" value="Genomic_DNA"/>
</dbReference>
<feature type="region of interest" description="Disordered" evidence="2">
    <location>
        <begin position="66"/>
        <end position="85"/>
    </location>
</feature>
<evidence type="ECO:0000259" key="3">
    <source>
        <dbReference type="PROSITE" id="PS50217"/>
    </source>
</evidence>
<name>A0ABQ8Y9G2_9EUKA</name>
<feature type="domain" description="BZIP" evidence="3">
    <location>
        <begin position="228"/>
        <end position="291"/>
    </location>
</feature>